<protein>
    <submittedName>
        <fullName evidence="1">Uncharacterized protein</fullName>
    </submittedName>
</protein>
<dbReference type="EMBL" id="MN740118">
    <property type="protein sequence ID" value="QHT88487.1"/>
    <property type="molecule type" value="Genomic_DNA"/>
</dbReference>
<proteinExistence type="predicted"/>
<accession>A0A6C0I7Y2</accession>
<sequence>MSFHYTKIDGLILDNNQVYFRTPLTTVFTRATTFSDKYSYFHSPSSNNPDSNIKTLGKFVKISRHSSGCPYYEHNYSVYEFELGTVDCSPDGKTDGHIYLVGIPDSNEGMVAVDLLFYNDWPVFFKQ</sequence>
<evidence type="ECO:0000313" key="1">
    <source>
        <dbReference type="EMBL" id="QHT88487.1"/>
    </source>
</evidence>
<reference evidence="1" key="1">
    <citation type="journal article" date="2020" name="Nature">
        <title>Giant virus diversity and host interactions through global metagenomics.</title>
        <authorList>
            <person name="Schulz F."/>
            <person name="Roux S."/>
            <person name="Paez-Espino D."/>
            <person name="Jungbluth S."/>
            <person name="Walsh D.A."/>
            <person name="Denef V.J."/>
            <person name="McMahon K.D."/>
            <person name="Konstantinidis K.T."/>
            <person name="Eloe-Fadrosh E.A."/>
            <person name="Kyrpides N.C."/>
            <person name="Woyke T."/>
        </authorList>
    </citation>
    <scope>NUCLEOTIDE SEQUENCE</scope>
    <source>
        <strain evidence="1">GVMAG-M-3300023184-51</strain>
    </source>
</reference>
<dbReference type="AlphaFoldDB" id="A0A6C0I7Y2"/>
<name>A0A6C0I7Y2_9ZZZZ</name>
<organism evidence="1">
    <name type="scientific">viral metagenome</name>
    <dbReference type="NCBI Taxonomy" id="1070528"/>
    <lineage>
        <taxon>unclassified sequences</taxon>
        <taxon>metagenomes</taxon>
        <taxon>organismal metagenomes</taxon>
    </lineage>
</organism>